<evidence type="ECO:0000256" key="2">
    <source>
        <dbReference type="SAM" id="Phobius"/>
    </source>
</evidence>
<dbReference type="PANTHER" id="PTHR47966">
    <property type="entry name" value="BETA-SITE APP-CLEAVING ENZYME, ISOFORM A-RELATED"/>
    <property type="match status" value="1"/>
</dbReference>
<keyword evidence="2" id="KW-0472">Membrane</keyword>
<keyword evidence="2" id="KW-1133">Transmembrane helix</keyword>
<evidence type="ECO:0000313" key="5">
    <source>
        <dbReference type="Proteomes" id="UP001203297"/>
    </source>
</evidence>
<protein>
    <submittedName>
        <fullName evidence="4">Aspartic peptidase domain-containing protein</fullName>
    </submittedName>
</protein>
<dbReference type="Pfam" id="PF00026">
    <property type="entry name" value="Asp"/>
    <property type="match status" value="1"/>
</dbReference>
<organism evidence="4 5">
    <name type="scientific">Multifurca ochricompacta</name>
    <dbReference type="NCBI Taxonomy" id="376703"/>
    <lineage>
        <taxon>Eukaryota</taxon>
        <taxon>Fungi</taxon>
        <taxon>Dikarya</taxon>
        <taxon>Basidiomycota</taxon>
        <taxon>Agaricomycotina</taxon>
        <taxon>Agaricomycetes</taxon>
        <taxon>Russulales</taxon>
        <taxon>Russulaceae</taxon>
        <taxon>Multifurca</taxon>
    </lineage>
</organism>
<evidence type="ECO:0000313" key="4">
    <source>
        <dbReference type="EMBL" id="KAI0294677.1"/>
    </source>
</evidence>
<sequence>MVPPYLFLLAPSLLGAIYHVSALHLGVRAEFRLSHSAKRDHISGLVNGRNLNYMVNITLGEQPLQVLIDTGSSDLWAKGPIAAAKDTGVQSGLTYALGAVSGAIKTTQLEFLGYTVPDQAFIEVSPSLDNPPVPGILGLGPNAGSRIHTSLNDQPQGNAVLDHIFQQNVSAPNILTVLLGRSNDPAEKYPGDITVGEILPGLENITSQPKHWQVLLDEEGIIGPDGKPIQVQTRVKTTQNQKQLTATLDTGYSFPQVPQEVSNAIYSGIPGASLQFVEGVNLAFKIGGQTYPVHPLDTNSDDALTNPDGKVCLGAVPHADFVSVRLNHTNASKPATHKGIGEALLAPRGHRVHERKNSDHYRLVHWYGLVLIGTIVLCCTRGRLTKSGQNSLTSTYRSYQRLGAPAPVGDIRQVRGYHDPPKYN</sequence>
<dbReference type="InterPro" id="IPR034164">
    <property type="entry name" value="Pepsin-like_dom"/>
</dbReference>
<dbReference type="PROSITE" id="PS51767">
    <property type="entry name" value="PEPTIDASE_A1"/>
    <property type="match status" value="1"/>
</dbReference>
<dbReference type="InterPro" id="IPR001461">
    <property type="entry name" value="Aspartic_peptidase_A1"/>
</dbReference>
<name>A0AAD4QKQ7_9AGAM</name>
<dbReference type="InterPro" id="IPR021109">
    <property type="entry name" value="Peptidase_aspartic_dom_sf"/>
</dbReference>
<reference evidence="4" key="1">
    <citation type="journal article" date="2022" name="New Phytol.">
        <title>Evolutionary transition to the ectomycorrhizal habit in the genomes of a hyperdiverse lineage of mushroom-forming fungi.</title>
        <authorList>
            <person name="Looney B."/>
            <person name="Miyauchi S."/>
            <person name="Morin E."/>
            <person name="Drula E."/>
            <person name="Courty P.E."/>
            <person name="Kohler A."/>
            <person name="Kuo A."/>
            <person name="LaButti K."/>
            <person name="Pangilinan J."/>
            <person name="Lipzen A."/>
            <person name="Riley R."/>
            <person name="Andreopoulos W."/>
            <person name="He G."/>
            <person name="Johnson J."/>
            <person name="Nolan M."/>
            <person name="Tritt A."/>
            <person name="Barry K.W."/>
            <person name="Grigoriev I.V."/>
            <person name="Nagy L.G."/>
            <person name="Hibbett D."/>
            <person name="Henrissat B."/>
            <person name="Matheny P.B."/>
            <person name="Labbe J."/>
            <person name="Martin F.M."/>
        </authorList>
    </citation>
    <scope>NUCLEOTIDE SEQUENCE</scope>
    <source>
        <strain evidence="4">BPL690</strain>
    </source>
</reference>
<keyword evidence="5" id="KW-1185">Reference proteome</keyword>
<dbReference type="AlphaFoldDB" id="A0AAD4QKQ7"/>
<proteinExistence type="inferred from homology"/>
<comment type="similarity">
    <text evidence="1">Belongs to the peptidase A1 family.</text>
</comment>
<feature type="transmembrane region" description="Helical" evidence="2">
    <location>
        <begin position="363"/>
        <end position="380"/>
    </location>
</feature>
<dbReference type="GO" id="GO:0006508">
    <property type="term" value="P:proteolysis"/>
    <property type="evidence" value="ECO:0007669"/>
    <property type="project" value="InterPro"/>
</dbReference>
<dbReference type="EMBL" id="WTXG01000070">
    <property type="protein sequence ID" value="KAI0294677.1"/>
    <property type="molecule type" value="Genomic_DNA"/>
</dbReference>
<dbReference type="GO" id="GO:0004190">
    <property type="term" value="F:aspartic-type endopeptidase activity"/>
    <property type="evidence" value="ECO:0007669"/>
    <property type="project" value="InterPro"/>
</dbReference>
<evidence type="ECO:0000256" key="1">
    <source>
        <dbReference type="ARBA" id="ARBA00007447"/>
    </source>
</evidence>
<dbReference type="PANTHER" id="PTHR47966:SF51">
    <property type="entry name" value="BETA-SITE APP-CLEAVING ENZYME, ISOFORM A-RELATED"/>
    <property type="match status" value="1"/>
</dbReference>
<dbReference type="Proteomes" id="UP001203297">
    <property type="component" value="Unassembled WGS sequence"/>
</dbReference>
<dbReference type="InterPro" id="IPR033121">
    <property type="entry name" value="PEPTIDASE_A1"/>
</dbReference>
<evidence type="ECO:0000259" key="3">
    <source>
        <dbReference type="PROSITE" id="PS51767"/>
    </source>
</evidence>
<dbReference type="SUPFAM" id="SSF50630">
    <property type="entry name" value="Acid proteases"/>
    <property type="match status" value="1"/>
</dbReference>
<dbReference type="Gene3D" id="2.40.70.10">
    <property type="entry name" value="Acid Proteases"/>
    <property type="match status" value="2"/>
</dbReference>
<feature type="domain" description="Peptidase A1" evidence="3">
    <location>
        <begin position="53"/>
        <end position="343"/>
    </location>
</feature>
<dbReference type="CDD" id="cd05471">
    <property type="entry name" value="pepsin_like"/>
    <property type="match status" value="1"/>
</dbReference>
<accession>A0AAD4QKQ7</accession>
<keyword evidence="2" id="KW-0812">Transmembrane</keyword>
<gene>
    <name evidence="4" type="ORF">B0F90DRAFT_1755474</name>
</gene>
<comment type="caution">
    <text evidence="4">The sequence shown here is derived from an EMBL/GenBank/DDBJ whole genome shotgun (WGS) entry which is preliminary data.</text>
</comment>